<dbReference type="EMBL" id="ML121555">
    <property type="protein sequence ID" value="RPB22045.1"/>
    <property type="molecule type" value="Genomic_DNA"/>
</dbReference>
<dbReference type="Gene3D" id="1.25.40.20">
    <property type="entry name" value="Ankyrin repeat-containing domain"/>
    <property type="match status" value="1"/>
</dbReference>
<dbReference type="PRINTS" id="PR01415">
    <property type="entry name" value="ANKYRIN"/>
</dbReference>
<dbReference type="Pfam" id="PF12796">
    <property type="entry name" value="Ank_2"/>
    <property type="match status" value="1"/>
</dbReference>
<dbReference type="SUPFAM" id="SSF48403">
    <property type="entry name" value="Ankyrin repeat"/>
    <property type="match status" value="1"/>
</dbReference>
<dbReference type="InterPro" id="IPR036770">
    <property type="entry name" value="Ankyrin_rpt-contain_sf"/>
</dbReference>
<keyword evidence="3" id="KW-1185">Reference proteome</keyword>
<dbReference type="PROSITE" id="PS50297">
    <property type="entry name" value="ANK_REP_REGION"/>
    <property type="match status" value="2"/>
</dbReference>
<feature type="repeat" description="ANK" evidence="1">
    <location>
        <begin position="1"/>
        <end position="32"/>
    </location>
</feature>
<evidence type="ECO:0000256" key="1">
    <source>
        <dbReference type="PROSITE-ProRule" id="PRU00023"/>
    </source>
</evidence>
<proteinExistence type="predicted"/>
<accession>A0A3N4LVJ7</accession>
<dbReference type="STRING" id="1051890.A0A3N4LVJ7"/>
<gene>
    <name evidence="2" type="ORF">L211DRAFT_763880</name>
</gene>
<evidence type="ECO:0000313" key="3">
    <source>
        <dbReference type="Proteomes" id="UP000267821"/>
    </source>
</evidence>
<evidence type="ECO:0000313" key="2">
    <source>
        <dbReference type="EMBL" id="RPB22045.1"/>
    </source>
</evidence>
<name>A0A3N4LVJ7_9PEZI</name>
<keyword evidence="1" id="KW-0040">ANK repeat</keyword>
<sequence>NRTALHIAAKKGHLEVVKVLLDKGATINAMTHVNRTALHMAAENGHLEVVKVLLDKGATINAT</sequence>
<reference evidence="2 3" key="1">
    <citation type="journal article" date="2018" name="Nat. Ecol. Evol.">
        <title>Pezizomycetes genomes reveal the molecular basis of ectomycorrhizal truffle lifestyle.</title>
        <authorList>
            <person name="Murat C."/>
            <person name="Payen T."/>
            <person name="Noel B."/>
            <person name="Kuo A."/>
            <person name="Morin E."/>
            <person name="Chen J."/>
            <person name="Kohler A."/>
            <person name="Krizsan K."/>
            <person name="Balestrini R."/>
            <person name="Da Silva C."/>
            <person name="Montanini B."/>
            <person name="Hainaut M."/>
            <person name="Levati E."/>
            <person name="Barry K.W."/>
            <person name="Belfiori B."/>
            <person name="Cichocki N."/>
            <person name="Clum A."/>
            <person name="Dockter R.B."/>
            <person name="Fauchery L."/>
            <person name="Guy J."/>
            <person name="Iotti M."/>
            <person name="Le Tacon F."/>
            <person name="Lindquist E.A."/>
            <person name="Lipzen A."/>
            <person name="Malagnac F."/>
            <person name="Mello A."/>
            <person name="Molinier V."/>
            <person name="Miyauchi S."/>
            <person name="Poulain J."/>
            <person name="Riccioni C."/>
            <person name="Rubini A."/>
            <person name="Sitrit Y."/>
            <person name="Splivallo R."/>
            <person name="Traeger S."/>
            <person name="Wang M."/>
            <person name="Zifcakova L."/>
            <person name="Wipf D."/>
            <person name="Zambonelli A."/>
            <person name="Paolocci F."/>
            <person name="Nowrousian M."/>
            <person name="Ottonello S."/>
            <person name="Baldrian P."/>
            <person name="Spatafora J.W."/>
            <person name="Henrissat B."/>
            <person name="Nagy L.G."/>
            <person name="Aury J.M."/>
            <person name="Wincker P."/>
            <person name="Grigoriev I.V."/>
            <person name="Bonfante P."/>
            <person name="Martin F.M."/>
        </authorList>
    </citation>
    <scope>NUCLEOTIDE SEQUENCE [LARGE SCALE GENOMIC DNA]</scope>
    <source>
        <strain evidence="2 3">ATCC MYA-4762</strain>
    </source>
</reference>
<dbReference type="InterPro" id="IPR002110">
    <property type="entry name" value="Ankyrin_rpt"/>
</dbReference>
<dbReference type="PANTHER" id="PTHR22677">
    <property type="entry name" value="ANKYRIN REPEAT DOMAIN-CONTAINING PROTEIN 60"/>
    <property type="match status" value="1"/>
</dbReference>
<organism evidence="2 3">
    <name type="scientific">Terfezia boudieri ATCC MYA-4762</name>
    <dbReference type="NCBI Taxonomy" id="1051890"/>
    <lineage>
        <taxon>Eukaryota</taxon>
        <taxon>Fungi</taxon>
        <taxon>Dikarya</taxon>
        <taxon>Ascomycota</taxon>
        <taxon>Pezizomycotina</taxon>
        <taxon>Pezizomycetes</taxon>
        <taxon>Pezizales</taxon>
        <taxon>Pezizaceae</taxon>
        <taxon>Terfezia</taxon>
    </lineage>
</organism>
<dbReference type="OrthoDB" id="539213at2759"/>
<feature type="repeat" description="ANK" evidence="1">
    <location>
        <begin position="33"/>
        <end position="63"/>
    </location>
</feature>
<dbReference type="InParanoid" id="A0A3N4LVJ7"/>
<feature type="non-terminal residue" evidence="2">
    <location>
        <position position="1"/>
    </location>
</feature>
<protein>
    <submittedName>
        <fullName evidence="2">Ankyrin</fullName>
    </submittedName>
</protein>
<dbReference type="Proteomes" id="UP000267821">
    <property type="component" value="Unassembled WGS sequence"/>
</dbReference>
<dbReference type="AlphaFoldDB" id="A0A3N4LVJ7"/>
<dbReference type="SMART" id="SM00248">
    <property type="entry name" value="ANK"/>
    <property type="match status" value="2"/>
</dbReference>
<feature type="non-terminal residue" evidence="2">
    <location>
        <position position="63"/>
    </location>
</feature>
<dbReference type="InterPro" id="IPR039323">
    <property type="entry name" value="ANKRD_45/46/60"/>
</dbReference>
<dbReference type="PANTHER" id="PTHR22677:SF4">
    <property type="entry name" value="USHER SYNDROME TYPE-1G PROTEIN-LIKE PROTEIN"/>
    <property type="match status" value="1"/>
</dbReference>
<dbReference type="PROSITE" id="PS50088">
    <property type="entry name" value="ANK_REPEAT"/>
    <property type="match status" value="2"/>
</dbReference>